<reference evidence="3" key="1">
    <citation type="submission" date="2022-11" db="UniProtKB">
        <authorList>
            <consortium name="WormBaseParasite"/>
        </authorList>
    </citation>
    <scope>IDENTIFICATION</scope>
</reference>
<feature type="transmembrane region" description="Helical" evidence="1">
    <location>
        <begin position="20"/>
        <end position="45"/>
    </location>
</feature>
<sequence length="57" mass="6642">MFRYGIDNSRFAVGVLSNPTLRVMGAIFEFICCTLRCYVVLFLIFRCSLLKFICNCY</sequence>
<name>A0A915A397_PARUN</name>
<proteinExistence type="predicted"/>
<accession>A0A915A397</accession>
<dbReference type="AlphaFoldDB" id="A0A915A397"/>
<evidence type="ECO:0000256" key="1">
    <source>
        <dbReference type="SAM" id="Phobius"/>
    </source>
</evidence>
<dbReference type="WBParaSite" id="PgE280_g001_t01">
    <property type="protein sequence ID" value="PgE280_g001_t01"/>
    <property type="gene ID" value="PgE280_g001"/>
</dbReference>
<keyword evidence="1" id="KW-0472">Membrane</keyword>
<keyword evidence="1" id="KW-0812">Transmembrane</keyword>
<organism evidence="2 3">
    <name type="scientific">Parascaris univalens</name>
    <name type="common">Nematode worm</name>
    <dbReference type="NCBI Taxonomy" id="6257"/>
    <lineage>
        <taxon>Eukaryota</taxon>
        <taxon>Metazoa</taxon>
        <taxon>Ecdysozoa</taxon>
        <taxon>Nematoda</taxon>
        <taxon>Chromadorea</taxon>
        <taxon>Rhabditida</taxon>
        <taxon>Spirurina</taxon>
        <taxon>Ascaridomorpha</taxon>
        <taxon>Ascaridoidea</taxon>
        <taxon>Ascarididae</taxon>
        <taxon>Parascaris</taxon>
    </lineage>
</organism>
<protein>
    <submittedName>
        <fullName evidence="3">Uncharacterized protein</fullName>
    </submittedName>
</protein>
<keyword evidence="2" id="KW-1185">Reference proteome</keyword>
<keyword evidence="1" id="KW-1133">Transmembrane helix</keyword>
<evidence type="ECO:0000313" key="2">
    <source>
        <dbReference type="Proteomes" id="UP000887569"/>
    </source>
</evidence>
<dbReference type="Proteomes" id="UP000887569">
    <property type="component" value="Unplaced"/>
</dbReference>
<evidence type="ECO:0000313" key="3">
    <source>
        <dbReference type="WBParaSite" id="PgE280_g001_t01"/>
    </source>
</evidence>